<feature type="compositionally biased region" description="Polar residues" evidence="1">
    <location>
        <begin position="107"/>
        <end position="116"/>
    </location>
</feature>
<dbReference type="GO" id="GO:0005829">
    <property type="term" value="C:cytosol"/>
    <property type="evidence" value="ECO:0007669"/>
    <property type="project" value="TreeGrafter"/>
</dbReference>
<dbReference type="Pfam" id="PF02377">
    <property type="entry name" value="Dishevelled"/>
    <property type="match status" value="1"/>
</dbReference>
<feature type="compositionally biased region" description="Basic residues" evidence="1">
    <location>
        <begin position="120"/>
        <end position="133"/>
    </location>
</feature>
<dbReference type="InterPro" id="IPR036034">
    <property type="entry name" value="PDZ_sf"/>
</dbReference>
<reference evidence="3 4" key="1">
    <citation type="submission" date="2018-11" db="EMBL/GenBank/DDBJ databases">
        <authorList>
            <consortium name="Pathogen Informatics"/>
        </authorList>
    </citation>
    <scope>NUCLEOTIDE SEQUENCE [LARGE SCALE GENOMIC DNA]</scope>
    <source>
        <strain evidence="3 4">Zambia</strain>
    </source>
</reference>
<dbReference type="GO" id="GO:0060070">
    <property type="term" value="P:canonical Wnt signaling pathway"/>
    <property type="evidence" value="ECO:0007669"/>
    <property type="project" value="TreeGrafter"/>
</dbReference>
<dbReference type="InterPro" id="IPR015506">
    <property type="entry name" value="Dsh/Dvl-rel"/>
</dbReference>
<proteinExistence type="predicted"/>
<keyword evidence="2" id="KW-1133">Transmembrane helix</keyword>
<evidence type="ECO:0000313" key="4">
    <source>
        <dbReference type="Proteomes" id="UP000277204"/>
    </source>
</evidence>
<dbReference type="FunFam" id="2.30.42.10:FF:000203">
    <property type="entry name" value="DiSHevelled related"/>
    <property type="match status" value="1"/>
</dbReference>
<accession>A0A183LV55</accession>
<dbReference type="PANTHER" id="PTHR10878">
    <property type="entry name" value="SEGMENT POLARITY PROTEIN DISHEVELLED"/>
    <property type="match status" value="1"/>
</dbReference>
<keyword evidence="2" id="KW-0812">Transmembrane</keyword>
<keyword evidence="4" id="KW-1185">Reference proteome</keyword>
<feature type="region of interest" description="Disordered" evidence="1">
    <location>
        <begin position="104"/>
        <end position="143"/>
    </location>
</feature>
<dbReference type="EMBL" id="UZAI01003155">
    <property type="protein sequence ID" value="VDO77566.1"/>
    <property type="molecule type" value="Genomic_DNA"/>
</dbReference>
<dbReference type="PANTHER" id="PTHR10878:SF25">
    <property type="entry name" value="SEGMENT POLARITY PROTEIN DISHEVELLED"/>
    <property type="match status" value="1"/>
</dbReference>
<dbReference type="Pfam" id="PF00595">
    <property type="entry name" value="PDZ"/>
    <property type="match status" value="1"/>
</dbReference>
<dbReference type="InterPro" id="IPR003351">
    <property type="entry name" value="Dishevelled_protein_dom"/>
</dbReference>
<evidence type="ECO:0000256" key="2">
    <source>
        <dbReference type="SAM" id="Phobius"/>
    </source>
</evidence>
<feature type="region of interest" description="Disordered" evidence="1">
    <location>
        <begin position="52"/>
        <end position="75"/>
    </location>
</feature>
<dbReference type="PROSITE" id="PS50106">
    <property type="entry name" value="PDZ"/>
    <property type="match status" value="1"/>
</dbReference>
<dbReference type="Gene3D" id="2.30.42.10">
    <property type="match status" value="1"/>
</dbReference>
<name>A0A183LV55_9TREM</name>
<dbReference type="SMART" id="SM00228">
    <property type="entry name" value="PDZ"/>
    <property type="match status" value="1"/>
</dbReference>
<dbReference type="GO" id="GO:0005109">
    <property type="term" value="F:frizzled binding"/>
    <property type="evidence" value="ECO:0007669"/>
    <property type="project" value="TreeGrafter"/>
</dbReference>
<sequence length="234" mass="25773">MFCDSSSNESSVILSLFAICSVISQKILLFFHFPDFVRISHLCLILGGRHHHTTSGGSHITQQTTHSGSRHRHYRHLPSSNTYEAPSMMSSDLESTSFLDSEEESSRFSSVTGTTLSSRRYGRARRRRRRRRPPPISRASSFSSITDSTMSLNIVAVTLNMDIVNFLGISIVGQSNKSGDGGIYVGSIMKGGAVAQDGRIEPGDMILEANGISFEEMSNDDAVRTLREQVQRPG</sequence>
<protein>
    <submittedName>
        <fullName evidence="3">Uncharacterized protein</fullName>
    </submittedName>
</protein>
<dbReference type="InterPro" id="IPR001478">
    <property type="entry name" value="PDZ"/>
</dbReference>
<organism evidence="3 4">
    <name type="scientific">Schistosoma margrebowiei</name>
    <dbReference type="NCBI Taxonomy" id="48269"/>
    <lineage>
        <taxon>Eukaryota</taxon>
        <taxon>Metazoa</taxon>
        <taxon>Spiralia</taxon>
        <taxon>Lophotrochozoa</taxon>
        <taxon>Platyhelminthes</taxon>
        <taxon>Trematoda</taxon>
        <taxon>Digenea</taxon>
        <taxon>Strigeidida</taxon>
        <taxon>Schistosomatoidea</taxon>
        <taxon>Schistosomatidae</taxon>
        <taxon>Schistosoma</taxon>
    </lineage>
</organism>
<dbReference type="AlphaFoldDB" id="A0A183LV55"/>
<dbReference type="CDD" id="cd06717">
    <property type="entry name" value="PDZ_Dishevelled-like"/>
    <property type="match status" value="1"/>
</dbReference>
<feature type="transmembrane region" description="Helical" evidence="2">
    <location>
        <begin position="12"/>
        <end position="33"/>
    </location>
</feature>
<evidence type="ECO:0000313" key="3">
    <source>
        <dbReference type="EMBL" id="VDO77566.1"/>
    </source>
</evidence>
<dbReference type="SUPFAM" id="SSF50156">
    <property type="entry name" value="PDZ domain-like"/>
    <property type="match status" value="1"/>
</dbReference>
<dbReference type="Proteomes" id="UP000277204">
    <property type="component" value="Unassembled WGS sequence"/>
</dbReference>
<gene>
    <name evidence="3" type="ORF">SMRZ_LOCUS7680</name>
</gene>
<dbReference type="STRING" id="48269.A0A183LV55"/>
<keyword evidence="2" id="KW-0472">Membrane</keyword>
<evidence type="ECO:0000256" key="1">
    <source>
        <dbReference type="SAM" id="MobiDB-lite"/>
    </source>
</evidence>